<name>A0ACC1RZC4_9APHY</name>
<evidence type="ECO:0000313" key="2">
    <source>
        <dbReference type="Proteomes" id="UP001148662"/>
    </source>
</evidence>
<evidence type="ECO:0000313" key="1">
    <source>
        <dbReference type="EMBL" id="KAJ3528843.1"/>
    </source>
</evidence>
<gene>
    <name evidence="1" type="ORF">NM688_g7939</name>
</gene>
<organism evidence="1 2">
    <name type="scientific">Phlebia brevispora</name>
    <dbReference type="NCBI Taxonomy" id="194682"/>
    <lineage>
        <taxon>Eukaryota</taxon>
        <taxon>Fungi</taxon>
        <taxon>Dikarya</taxon>
        <taxon>Basidiomycota</taxon>
        <taxon>Agaricomycotina</taxon>
        <taxon>Agaricomycetes</taxon>
        <taxon>Polyporales</taxon>
        <taxon>Meruliaceae</taxon>
        <taxon>Phlebia</taxon>
    </lineage>
</organism>
<protein>
    <submittedName>
        <fullName evidence="1">Uncharacterized protein</fullName>
    </submittedName>
</protein>
<comment type="caution">
    <text evidence="1">The sequence shown here is derived from an EMBL/GenBank/DDBJ whole genome shotgun (WGS) entry which is preliminary data.</text>
</comment>
<dbReference type="Proteomes" id="UP001148662">
    <property type="component" value="Unassembled WGS sequence"/>
</dbReference>
<accession>A0ACC1RZC4</accession>
<reference evidence="1" key="1">
    <citation type="submission" date="2022-07" db="EMBL/GenBank/DDBJ databases">
        <title>Genome Sequence of Phlebia brevispora.</title>
        <authorList>
            <person name="Buettner E."/>
        </authorList>
    </citation>
    <scope>NUCLEOTIDE SEQUENCE</scope>
    <source>
        <strain evidence="1">MPL23</strain>
    </source>
</reference>
<dbReference type="EMBL" id="JANHOG010001989">
    <property type="protein sequence ID" value="KAJ3528843.1"/>
    <property type="molecule type" value="Genomic_DNA"/>
</dbReference>
<proteinExistence type="predicted"/>
<sequence>MKDIAALKGISSHLSSSSHHSHALIRLYEPLPTPAEVHAYAQESESLQTLELGSHITQLCVCRTNAGFDVDAWPPRVLASLEDGFAGLNPFTWNTSDAATQLLQYREDHGSAAEQSKPDQLLHGPSGSRQANTLQSVESRCGRKPNASWTMIVLDPDARRIVRG</sequence>
<keyword evidence="2" id="KW-1185">Reference proteome</keyword>